<evidence type="ECO:0000256" key="9">
    <source>
        <dbReference type="SAM" id="MobiDB-lite"/>
    </source>
</evidence>
<feature type="compositionally biased region" description="Basic residues" evidence="9">
    <location>
        <begin position="19"/>
        <end position="31"/>
    </location>
</feature>
<feature type="domain" description="Cation efflux protein transmembrane" evidence="11">
    <location>
        <begin position="559"/>
        <end position="752"/>
    </location>
</feature>
<feature type="compositionally biased region" description="Basic residues" evidence="9">
    <location>
        <begin position="502"/>
        <end position="523"/>
    </location>
</feature>
<dbReference type="GO" id="GO:0031410">
    <property type="term" value="C:cytoplasmic vesicle"/>
    <property type="evidence" value="ECO:0007669"/>
    <property type="project" value="TreeGrafter"/>
</dbReference>
<dbReference type="Proteomes" id="UP000325902">
    <property type="component" value="Unassembled WGS sequence"/>
</dbReference>
<accession>A0A5N5D8V1</accession>
<dbReference type="InterPro" id="IPR002524">
    <property type="entry name" value="Cation_efflux"/>
</dbReference>
<protein>
    <recommendedName>
        <fullName evidence="8">Zinc transporter</fullName>
    </recommendedName>
</protein>
<dbReference type="GO" id="GO:0005385">
    <property type="term" value="F:zinc ion transmembrane transporter activity"/>
    <property type="evidence" value="ECO:0007669"/>
    <property type="project" value="UniProtKB-UniRule"/>
</dbReference>
<dbReference type="SUPFAM" id="SSF161111">
    <property type="entry name" value="Cation efflux protein transmembrane domain-like"/>
    <property type="match status" value="1"/>
</dbReference>
<feature type="transmembrane region" description="Helical" evidence="10">
    <location>
        <begin position="455"/>
        <end position="477"/>
    </location>
</feature>
<evidence type="ECO:0000313" key="13">
    <source>
        <dbReference type="Proteomes" id="UP000325902"/>
    </source>
</evidence>
<feature type="transmembrane region" description="Helical" evidence="10">
    <location>
        <begin position="300"/>
        <end position="316"/>
    </location>
</feature>
<evidence type="ECO:0000256" key="3">
    <source>
        <dbReference type="ARBA" id="ARBA00022448"/>
    </source>
</evidence>
<gene>
    <name evidence="12" type="primary">MSC2</name>
    <name evidence="12" type="ORF">DBV05_g7221</name>
</gene>
<proteinExistence type="inferred from homology"/>
<dbReference type="AlphaFoldDB" id="A0A5N5D8V1"/>
<dbReference type="GO" id="GO:0006882">
    <property type="term" value="P:intracellular zinc ion homeostasis"/>
    <property type="evidence" value="ECO:0007669"/>
    <property type="project" value="InterPro"/>
</dbReference>
<dbReference type="FunFam" id="1.20.1510.10:FF:000014">
    <property type="entry name" value="Cation efflux protein/ zinc transporter"/>
    <property type="match status" value="1"/>
</dbReference>
<dbReference type="Gene3D" id="1.20.1510.10">
    <property type="entry name" value="Cation efflux protein transmembrane domain"/>
    <property type="match status" value="1"/>
</dbReference>
<name>A0A5N5D8V1_9PEZI</name>
<dbReference type="Pfam" id="PF01545">
    <property type="entry name" value="Cation_efflux"/>
    <property type="match status" value="1"/>
</dbReference>
<feature type="transmembrane region" description="Helical" evidence="10">
    <location>
        <begin position="255"/>
        <end position="279"/>
    </location>
</feature>
<feature type="region of interest" description="Disordered" evidence="9">
    <location>
        <begin position="19"/>
        <end position="116"/>
    </location>
</feature>
<evidence type="ECO:0000256" key="1">
    <source>
        <dbReference type="ARBA" id="ARBA00004141"/>
    </source>
</evidence>
<dbReference type="NCBIfam" id="TIGR01297">
    <property type="entry name" value="CDF"/>
    <property type="match status" value="1"/>
</dbReference>
<evidence type="ECO:0000256" key="4">
    <source>
        <dbReference type="ARBA" id="ARBA00022692"/>
    </source>
</evidence>
<feature type="transmembrane region" description="Helical" evidence="10">
    <location>
        <begin position="557"/>
        <end position="576"/>
    </location>
</feature>
<feature type="compositionally biased region" description="Basic and acidic residues" evidence="9">
    <location>
        <begin position="813"/>
        <end position="879"/>
    </location>
</feature>
<keyword evidence="13" id="KW-1185">Reference proteome</keyword>
<comment type="similarity">
    <text evidence="2 8">Belongs to the cation diffusion facilitator (CDF) transporter (TC 2.A.4) family. SLC30A subfamily.</text>
</comment>
<dbReference type="PANTHER" id="PTHR45755:SF4">
    <property type="entry name" value="ZINC TRANSPORTER 7"/>
    <property type="match status" value="1"/>
</dbReference>
<keyword evidence="7 10" id="KW-0472">Membrane</keyword>
<evidence type="ECO:0000259" key="11">
    <source>
        <dbReference type="Pfam" id="PF01545"/>
    </source>
</evidence>
<dbReference type="PANTHER" id="PTHR45755">
    <property type="match status" value="1"/>
</dbReference>
<evidence type="ECO:0000256" key="7">
    <source>
        <dbReference type="ARBA" id="ARBA00023136"/>
    </source>
</evidence>
<dbReference type="InterPro" id="IPR045316">
    <property type="entry name" value="Msc2-like"/>
</dbReference>
<dbReference type="InterPro" id="IPR058533">
    <property type="entry name" value="Cation_efflux_TM"/>
</dbReference>
<comment type="function">
    <text evidence="8">Functions as a zinc transporter.</text>
</comment>
<dbReference type="GO" id="GO:0005794">
    <property type="term" value="C:Golgi apparatus"/>
    <property type="evidence" value="ECO:0007669"/>
    <property type="project" value="TreeGrafter"/>
</dbReference>
<dbReference type="OrthoDB" id="78669at2759"/>
<keyword evidence="5 10" id="KW-1133">Transmembrane helix</keyword>
<feature type="transmembrane region" description="Helical" evidence="10">
    <location>
        <begin position="588"/>
        <end position="607"/>
    </location>
</feature>
<organism evidence="12 13">
    <name type="scientific">Lasiodiplodia theobromae</name>
    <dbReference type="NCBI Taxonomy" id="45133"/>
    <lineage>
        <taxon>Eukaryota</taxon>
        <taxon>Fungi</taxon>
        <taxon>Dikarya</taxon>
        <taxon>Ascomycota</taxon>
        <taxon>Pezizomycotina</taxon>
        <taxon>Dothideomycetes</taxon>
        <taxon>Dothideomycetes incertae sedis</taxon>
        <taxon>Botryosphaeriales</taxon>
        <taxon>Botryosphaeriaceae</taxon>
        <taxon>Lasiodiplodia</taxon>
    </lineage>
</organism>
<evidence type="ECO:0000256" key="2">
    <source>
        <dbReference type="ARBA" id="ARBA00008873"/>
    </source>
</evidence>
<sequence length="935" mass="99816">MASTSATYALPLDSSLHIHPQHGRAHHHHHYSNSLLPDRSPSWSSNHNGAALKKAHSHGSLQAPAPAPFAPPAQSSNTSTDAALMKGRPSLRPRGESDLGRPASAGSVETSSGYGFPPVGKHAEDAAPANKAIAILTGALVPLPYILASLAFAARPESPSPDAPSDSALDRLRAAVSDEEPAAHLAQPQDRSPLLETCILASGTLLLTALLAKARPHAPSLDRRRAKYAEKGESARAVGQIKKLVTTVLSVGLPFYAAAQLGGARAGVAILTAIAYGLCGTNAAPRPLLAVRRMIQDKQLLCAYLGLGLVYDIMGFSTSRSAWQLVTGYLALATTILVLPPPMPISVHTIPPPPQANGINGGLSPLIESPEKVPMALSSTSITTSPLVLSQDDITTTFVSGALLSVFTILFLSTFQTAPFFATSTAFVSVLSAASAASFYVFAQPAALRSSDKSALIAGCASAAVTALTLSSGSWMASFTDILFPGLAYFTVSKGAALSPASHHHDHVHDHKGHHHHHAHGPHAHDKHSKLTGLLLKNVEAGGLVHSILVEKDSRRIAYFGCLNLAFMAVQFFYGFVTGSLGLLTDSIHMFFDCAGLAVGLIAAVMSKWPPNARFPYGYGKVDTLSGFANGIFLILVSFEIILDAFERIWEGHELRRLDELLVVSVLGLVVNIVGLTAMGHAHAHGHGGHDHHHHGDENMQGIFLHILADALGSVAVIVSTLLTKWNGWSGWDPLASSIIALLIFFSALPLTLGAGMRLLLCNNQQVEDALKDVLRDLNSIRGVVSYSAPRFWIEDIGAAHERGHGHSHAHGGGHDCGHGHDHDHDHSHGHNHEHSHNHDHHHDHNHSHSHDHGDSHSHSHGHEHSHSHADGHDHDHDHTEQNILGVIHVVASKTADLEDVRQRTTAFLIEKKLDVFVHVEREGDRCWCGGGQNF</sequence>
<dbReference type="GO" id="GO:1904257">
    <property type="term" value="P:zinc ion import into Golgi lumen"/>
    <property type="evidence" value="ECO:0007669"/>
    <property type="project" value="TreeGrafter"/>
</dbReference>
<keyword evidence="8" id="KW-0256">Endoplasmic reticulum</keyword>
<feature type="transmembrane region" description="Helical" evidence="10">
    <location>
        <begin position="627"/>
        <end position="646"/>
    </location>
</feature>
<comment type="caution">
    <text evidence="12">The sequence shown here is derived from an EMBL/GenBank/DDBJ whole genome shotgun (WGS) entry which is preliminary data.</text>
</comment>
<feature type="transmembrane region" description="Helical" evidence="10">
    <location>
        <begin position="394"/>
        <end position="415"/>
    </location>
</feature>
<feature type="region of interest" description="Disordered" evidence="9">
    <location>
        <begin position="500"/>
        <end position="523"/>
    </location>
</feature>
<keyword evidence="4 10" id="KW-0812">Transmembrane</keyword>
<keyword evidence="6 8" id="KW-0406">Ion transport</keyword>
<comment type="subcellular location">
    <subcellularLocation>
        <location evidence="8">Endoplasmic reticulum membrane</location>
        <topology evidence="8">Multi-pass membrane protein</topology>
    </subcellularLocation>
    <subcellularLocation>
        <location evidence="1">Membrane</location>
        <topology evidence="1">Multi-pass membrane protein</topology>
    </subcellularLocation>
</comment>
<keyword evidence="3 8" id="KW-0813">Transport</keyword>
<evidence type="ECO:0000256" key="10">
    <source>
        <dbReference type="SAM" id="Phobius"/>
    </source>
</evidence>
<feature type="transmembrane region" description="Helical" evidence="10">
    <location>
        <begin position="703"/>
        <end position="723"/>
    </location>
</feature>
<feature type="region of interest" description="Disordered" evidence="9">
    <location>
        <begin position="803"/>
        <end position="879"/>
    </location>
</feature>
<feature type="transmembrane region" description="Helical" evidence="10">
    <location>
        <begin position="735"/>
        <end position="761"/>
    </location>
</feature>
<evidence type="ECO:0000256" key="5">
    <source>
        <dbReference type="ARBA" id="ARBA00022989"/>
    </source>
</evidence>
<dbReference type="InterPro" id="IPR027469">
    <property type="entry name" value="Cation_efflux_TMD_sf"/>
</dbReference>
<evidence type="ECO:0000256" key="6">
    <source>
        <dbReference type="ARBA" id="ARBA00023065"/>
    </source>
</evidence>
<dbReference type="GO" id="GO:0005789">
    <property type="term" value="C:endoplasmic reticulum membrane"/>
    <property type="evidence" value="ECO:0007669"/>
    <property type="project" value="UniProtKB-SubCell"/>
</dbReference>
<dbReference type="EMBL" id="VCHE01000048">
    <property type="protein sequence ID" value="KAB2574081.1"/>
    <property type="molecule type" value="Genomic_DNA"/>
</dbReference>
<reference evidence="12 13" key="1">
    <citation type="journal article" date="2019" name="Sci. Rep.">
        <title>A multi-omics analysis of the grapevine pathogen Lasiodiplodia theobromae reveals that temperature affects the expression of virulence- and pathogenicity-related genes.</title>
        <authorList>
            <person name="Felix C."/>
            <person name="Meneses R."/>
            <person name="Goncalves M.F.M."/>
            <person name="Tilleman L."/>
            <person name="Duarte A.S."/>
            <person name="Jorrin-Novo J.V."/>
            <person name="Van de Peer Y."/>
            <person name="Deforce D."/>
            <person name="Van Nieuwerburgh F."/>
            <person name="Esteves A.C."/>
            <person name="Alves A."/>
        </authorList>
    </citation>
    <scope>NUCLEOTIDE SEQUENCE [LARGE SCALE GENOMIC DNA]</scope>
    <source>
        <strain evidence="12 13">LA-SOL3</strain>
    </source>
</reference>
<feature type="transmembrane region" description="Helical" evidence="10">
    <location>
        <begin position="421"/>
        <end position="443"/>
    </location>
</feature>
<feature type="transmembrane region" description="Helical" evidence="10">
    <location>
        <begin position="658"/>
        <end position="683"/>
    </location>
</feature>
<evidence type="ECO:0000313" key="12">
    <source>
        <dbReference type="EMBL" id="KAB2574081.1"/>
    </source>
</evidence>
<evidence type="ECO:0000256" key="8">
    <source>
        <dbReference type="RuleBase" id="RU369017"/>
    </source>
</evidence>